<dbReference type="EMBL" id="FODF01000001">
    <property type="protein sequence ID" value="SEN20645.1"/>
    <property type="molecule type" value="Genomic_DNA"/>
</dbReference>
<evidence type="ECO:0000256" key="2">
    <source>
        <dbReference type="ARBA" id="ARBA00022475"/>
    </source>
</evidence>
<protein>
    <recommendedName>
        <fullName evidence="6">TVP38/TMEM64 family membrane protein</fullName>
    </recommendedName>
</protein>
<feature type="transmembrane region" description="Helical" evidence="6">
    <location>
        <begin position="110"/>
        <end position="129"/>
    </location>
</feature>
<dbReference type="PANTHER" id="PTHR12677:SF55">
    <property type="entry name" value="UNDECAPRENYL PHOSPHATE TRANSPORTER SAOUHSC_00901-RELATED"/>
    <property type="match status" value="1"/>
</dbReference>
<evidence type="ECO:0000256" key="3">
    <source>
        <dbReference type="ARBA" id="ARBA00022692"/>
    </source>
</evidence>
<evidence type="ECO:0000313" key="8">
    <source>
        <dbReference type="EMBL" id="SEN20645.1"/>
    </source>
</evidence>
<evidence type="ECO:0000259" key="7">
    <source>
        <dbReference type="Pfam" id="PF09335"/>
    </source>
</evidence>
<keyword evidence="9" id="KW-1185">Reference proteome</keyword>
<accession>A0A1H8EMD5</accession>
<feature type="transmembrane region" description="Helical" evidence="6">
    <location>
        <begin position="166"/>
        <end position="183"/>
    </location>
</feature>
<dbReference type="AlphaFoldDB" id="A0A1H8EMD5"/>
<dbReference type="PANTHER" id="PTHR12677">
    <property type="entry name" value="GOLGI APPARATUS MEMBRANE PROTEIN TVP38-RELATED"/>
    <property type="match status" value="1"/>
</dbReference>
<dbReference type="Pfam" id="PF09335">
    <property type="entry name" value="VTT_dom"/>
    <property type="match status" value="1"/>
</dbReference>
<keyword evidence="5 6" id="KW-0472">Membrane</keyword>
<evidence type="ECO:0000256" key="6">
    <source>
        <dbReference type="RuleBase" id="RU366058"/>
    </source>
</evidence>
<feature type="transmembrane region" description="Helical" evidence="6">
    <location>
        <begin position="136"/>
        <end position="154"/>
    </location>
</feature>
<feature type="transmembrane region" description="Helical" evidence="6">
    <location>
        <begin position="15"/>
        <end position="44"/>
    </location>
</feature>
<dbReference type="STRING" id="215200.SAMN05216454_101178"/>
<dbReference type="RefSeq" id="WP_242938877.1">
    <property type="nucleotide sequence ID" value="NZ_CAUWDX010000045.1"/>
</dbReference>
<sequence>MMQYIEHILYLAKDYWLLSITLGFLAAFIESFIPALPLMAIAAINAAINGFIVGFITSWLGSCVGTIAVFFVIKKVFDTEFFQKHWLLKAKDKLDGMIKKVQNSEFKALFVFYAIPVLPSSLLTLASAMCEIEYKVFIPPMMFGKFLMMFWVSYVGSDITGFLKNPLKIAVVLAMTVGSYIIANKMKKDMETHEDAAMIEYKRIKYKRRIKKENDKMLVKHTNENKLTPKYVPDFFMDLIRRLLEFFKR</sequence>
<keyword evidence="3 6" id="KW-0812">Transmembrane</keyword>
<proteinExistence type="inferred from homology"/>
<organism evidence="8 9">
    <name type="scientific">Peptostreptococcus russellii</name>
    <dbReference type="NCBI Taxonomy" id="215200"/>
    <lineage>
        <taxon>Bacteria</taxon>
        <taxon>Bacillati</taxon>
        <taxon>Bacillota</taxon>
        <taxon>Clostridia</taxon>
        <taxon>Peptostreptococcales</taxon>
        <taxon>Peptostreptococcaceae</taxon>
        <taxon>Peptostreptococcus</taxon>
    </lineage>
</organism>
<comment type="subcellular location">
    <subcellularLocation>
        <location evidence="1 6">Cell membrane</location>
        <topology evidence="1 6">Multi-pass membrane protein</topology>
    </subcellularLocation>
</comment>
<dbReference type="GO" id="GO:0005886">
    <property type="term" value="C:plasma membrane"/>
    <property type="evidence" value="ECO:0007669"/>
    <property type="project" value="UniProtKB-SubCell"/>
</dbReference>
<dbReference type="Proteomes" id="UP000199512">
    <property type="component" value="Unassembled WGS sequence"/>
</dbReference>
<dbReference type="InterPro" id="IPR015414">
    <property type="entry name" value="TMEM64"/>
</dbReference>
<gene>
    <name evidence="8" type="ORF">SAMN05216454_101178</name>
</gene>
<feature type="transmembrane region" description="Helical" evidence="6">
    <location>
        <begin position="51"/>
        <end position="73"/>
    </location>
</feature>
<evidence type="ECO:0000256" key="1">
    <source>
        <dbReference type="ARBA" id="ARBA00004651"/>
    </source>
</evidence>
<reference evidence="8 9" key="1">
    <citation type="submission" date="2016-10" db="EMBL/GenBank/DDBJ databases">
        <authorList>
            <person name="de Groot N.N."/>
        </authorList>
    </citation>
    <scope>NUCLEOTIDE SEQUENCE [LARGE SCALE GENOMIC DNA]</scope>
    <source>
        <strain evidence="8 9">Calf135</strain>
    </source>
</reference>
<dbReference type="InterPro" id="IPR032816">
    <property type="entry name" value="VTT_dom"/>
</dbReference>
<name>A0A1H8EMD5_9FIRM</name>
<keyword evidence="4 6" id="KW-1133">Transmembrane helix</keyword>
<evidence type="ECO:0000313" key="9">
    <source>
        <dbReference type="Proteomes" id="UP000199512"/>
    </source>
</evidence>
<comment type="similarity">
    <text evidence="6">Belongs to the TVP38/TMEM64 family.</text>
</comment>
<keyword evidence="2 6" id="KW-1003">Cell membrane</keyword>
<feature type="domain" description="VTT" evidence="7">
    <location>
        <begin position="37"/>
        <end position="157"/>
    </location>
</feature>
<evidence type="ECO:0000256" key="5">
    <source>
        <dbReference type="ARBA" id="ARBA00023136"/>
    </source>
</evidence>
<evidence type="ECO:0000256" key="4">
    <source>
        <dbReference type="ARBA" id="ARBA00022989"/>
    </source>
</evidence>